<evidence type="ECO:0000313" key="4">
    <source>
        <dbReference type="Proteomes" id="UP000596660"/>
    </source>
</evidence>
<dbReference type="GO" id="GO:0005829">
    <property type="term" value="C:cytosol"/>
    <property type="evidence" value="ECO:0007669"/>
    <property type="project" value="TreeGrafter"/>
</dbReference>
<sequence>MGKKKFFDKKKSATFQLLSRDSSDPIYVEEPENDRVFVRVDNNRVKINGLDEEHDDEDYSNDPESIYADAPEDGGYEGFRGSGTLPDHVRREILELGFPDDGYNYLNHLREIRNTGGGSSYYENPKAELHQLPNDVKAYDASRVRIKEASEITSPKTLYNVAEKTVTVKVQKAVDPEIANLLEDNESEFGSDIDELEEDFVVLANHSEETGDVYEEESLSSISNPRAEVQTRVANNSMVELVRSVTEDTRPQRLLDQQFDILEQQEYGSDSDDDYKNYVEEEDISLAEKLNSVLKDRVDDDLEFDGNYTAPVEILRRCAEYAEKYENEDGNDKEVVIVEESSDESEIWDCETIVSTYSNLDNHPGRIGAPGRNRKKILAETFSGALKSGSDKIITLGGKAKLPVDYLPHGKKEPKETAKVVAKVVAKPEVPKRKPHGQETKEEKKERKAAVKEEKREARRLKKDLKELYRDEAKLAQKVAAVTGPSSIHLM</sequence>
<feature type="compositionally biased region" description="Basic and acidic residues" evidence="2">
    <location>
        <begin position="429"/>
        <end position="457"/>
    </location>
</feature>
<dbReference type="OrthoDB" id="5852896at2759"/>
<evidence type="ECO:0000256" key="1">
    <source>
        <dbReference type="ARBA" id="ARBA00009078"/>
    </source>
</evidence>
<dbReference type="GO" id="GO:0042274">
    <property type="term" value="P:ribosomal small subunit biogenesis"/>
    <property type="evidence" value="ECO:0007669"/>
    <property type="project" value="InterPro"/>
</dbReference>
<dbReference type="Pfam" id="PF04180">
    <property type="entry name" value="LTV"/>
    <property type="match status" value="1"/>
</dbReference>
<comment type="similarity">
    <text evidence="1">Belongs to the LTV1 family.</text>
</comment>
<dbReference type="GeneID" id="110724719"/>
<name>A0A803LKD3_CHEQI</name>
<reference evidence="3" key="2">
    <citation type="submission" date="2021-03" db="UniProtKB">
        <authorList>
            <consortium name="EnsemblPlants"/>
        </authorList>
    </citation>
    <scope>IDENTIFICATION</scope>
</reference>
<dbReference type="PANTHER" id="PTHR21531:SF0">
    <property type="entry name" value="PROTEIN LTV1 HOMOLOG"/>
    <property type="match status" value="1"/>
</dbReference>
<protein>
    <recommendedName>
        <fullName evidence="5">Low temperature viability protein</fullName>
    </recommendedName>
</protein>
<dbReference type="OMA" id="GMEEWNG"/>
<organism evidence="3 4">
    <name type="scientific">Chenopodium quinoa</name>
    <name type="common">Quinoa</name>
    <dbReference type="NCBI Taxonomy" id="63459"/>
    <lineage>
        <taxon>Eukaryota</taxon>
        <taxon>Viridiplantae</taxon>
        <taxon>Streptophyta</taxon>
        <taxon>Embryophyta</taxon>
        <taxon>Tracheophyta</taxon>
        <taxon>Spermatophyta</taxon>
        <taxon>Magnoliopsida</taxon>
        <taxon>eudicotyledons</taxon>
        <taxon>Gunneridae</taxon>
        <taxon>Pentapetalae</taxon>
        <taxon>Caryophyllales</taxon>
        <taxon>Chenopodiaceae</taxon>
        <taxon>Chenopodioideae</taxon>
        <taxon>Atripliceae</taxon>
        <taxon>Chenopodium</taxon>
    </lineage>
</organism>
<gene>
    <name evidence="3" type="primary">LOC110724719</name>
</gene>
<evidence type="ECO:0000256" key="2">
    <source>
        <dbReference type="SAM" id="MobiDB-lite"/>
    </source>
</evidence>
<proteinExistence type="inferred from homology"/>
<dbReference type="AlphaFoldDB" id="A0A803LKD3"/>
<dbReference type="Gramene" id="AUR62014430-RA">
    <property type="protein sequence ID" value="AUR62014430-RA:cds"/>
    <property type="gene ID" value="AUR62014430"/>
</dbReference>
<dbReference type="EnsemblPlants" id="AUR62014430-RA">
    <property type="protein sequence ID" value="AUR62014430-RA:cds"/>
    <property type="gene ID" value="AUR62014430"/>
</dbReference>
<keyword evidence="4" id="KW-1185">Reference proteome</keyword>
<dbReference type="KEGG" id="cqi:110724719"/>
<feature type="compositionally biased region" description="Acidic residues" evidence="2">
    <location>
        <begin position="50"/>
        <end position="61"/>
    </location>
</feature>
<accession>A0A803LKD3</accession>
<dbReference type="Proteomes" id="UP000596660">
    <property type="component" value="Unplaced"/>
</dbReference>
<dbReference type="InterPro" id="IPR007307">
    <property type="entry name" value="Ltv1"/>
</dbReference>
<dbReference type="GO" id="GO:0000056">
    <property type="term" value="P:ribosomal small subunit export from nucleus"/>
    <property type="evidence" value="ECO:0007669"/>
    <property type="project" value="TreeGrafter"/>
</dbReference>
<dbReference type="GO" id="GO:0005634">
    <property type="term" value="C:nucleus"/>
    <property type="evidence" value="ECO:0007669"/>
    <property type="project" value="TreeGrafter"/>
</dbReference>
<dbReference type="PANTHER" id="PTHR21531">
    <property type="entry name" value="LOW-TEMPERATURE VIABILITY PROTEIN LTV1-RELATED"/>
    <property type="match status" value="1"/>
</dbReference>
<evidence type="ECO:0000313" key="3">
    <source>
        <dbReference type="EnsemblPlants" id="AUR62014430-RA:cds"/>
    </source>
</evidence>
<evidence type="ECO:0008006" key="5">
    <source>
        <dbReference type="Google" id="ProtNLM"/>
    </source>
</evidence>
<feature type="region of interest" description="Disordered" evidence="2">
    <location>
        <begin position="428"/>
        <end position="457"/>
    </location>
</feature>
<dbReference type="GO" id="GO:0030688">
    <property type="term" value="C:preribosome, small subunit precursor"/>
    <property type="evidence" value="ECO:0007669"/>
    <property type="project" value="TreeGrafter"/>
</dbReference>
<dbReference type="RefSeq" id="XP_021759861.1">
    <property type="nucleotide sequence ID" value="XM_021904169.1"/>
</dbReference>
<feature type="region of interest" description="Disordered" evidence="2">
    <location>
        <begin position="47"/>
        <end position="82"/>
    </location>
</feature>
<reference evidence="3" key="1">
    <citation type="journal article" date="2017" name="Nature">
        <title>The genome of Chenopodium quinoa.</title>
        <authorList>
            <person name="Jarvis D.E."/>
            <person name="Ho Y.S."/>
            <person name="Lightfoot D.J."/>
            <person name="Schmoeckel S.M."/>
            <person name="Li B."/>
            <person name="Borm T.J.A."/>
            <person name="Ohyanagi H."/>
            <person name="Mineta K."/>
            <person name="Michell C.T."/>
            <person name="Saber N."/>
            <person name="Kharbatia N.M."/>
            <person name="Rupper R.R."/>
            <person name="Sharp A.R."/>
            <person name="Dally N."/>
            <person name="Boughton B.A."/>
            <person name="Woo Y.H."/>
            <person name="Gao G."/>
            <person name="Schijlen E.G.W.M."/>
            <person name="Guo X."/>
            <person name="Momin A.A."/>
            <person name="Negrao S."/>
            <person name="Al-Babili S."/>
            <person name="Gehring C."/>
            <person name="Roessner U."/>
            <person name="Jung C."/>
            <person name="Murphy K."/>
            <person name="Arold S.T."/>
            <person name="Gojobori T."/>
            <person name="van der Linden C.G."/>
            <person name="van Loo E.N."/>
            <person name="Jellen E.N."/>
            <person name="Maughan P.J."/>
            <person name="Tester M."/>
        </authorList>
    </citation>
    <scope>NUCLEOTIDE SEQUENCE [LARGE SCALE GENOMIC DNA]</scope>
    <source>
        <strain evidence="3">cv. PI 614886</strain>
    </source>
</reference>